<evidence type="ECO:0000256" key="5">
    <source>
        <dbReference type="ARBA" id="ARBA00022737"/>
    </source>
</evidence>
<feature type="compositionally biased region" description="Basic and acidic residues" evidence="6">
    <location>
        <begin position="26"/>
        <end position="38"/>
    </location>
</feature>
<dbReference type="PRINTS" id="PR01367">
    <property type="entry name" value="BGCRYSTALLIN"/>
</dbReference>
<dbReference type="InterPro" id="IPR035992">
    <property type="entry name" value="Ricin_B-like_lectins"/>
</dbReference>
<keyword evidence="5" id="KW-0677">Repeat</keyword>
<dbReference type="SUPFAM" id="SSF50370">
    <property type="entry name" value="Ricin B-like lectins"/>
    <property type="match status" value="1"/>
</dbReference>
<keyword evidence="4" id="KW-0273">Eye lens protein</keyword>
<keyword evidence="9" id="KW-1185">Reference proteome</keyword>
<name>A0A8T2K2K9_9PIPI</name>
<dbReference type="Pfam" id="PF00030">
    <property type="entry name" value="Crystall"/>
    <property type="match status" value="5"/>
</dbReference>
<comment type="function">
    <text evidence="1">Crystallins are the dominant structural components of the vertebrate eye lens.</text>
</comment>
<feature type="region of interest" description="Disordered" evidence="6">
    <location>
        <begin position="19"/>
        <end position="204"/>
    </location>
</feature>
<protein>
    <recommendedName>
        <fullName evidence="7">Beta/gamma crystallin 'Greek key' domain-containing protein</fullName>
    </recommendedName>
</protein>
<evidence type="ECO:0000256" key="6">
    <source>
        <dbReference type="SAM" id="MobiDB-lite"/>
    </source>
</evidence>
<feature type="domain" description="Beta/gamma crystallin 'Greek key'" evidence="7">
    <location>
        <begin position="1795"/>
        <end position="1844"/>
    </location>
</feature>
<dbReference type="PANTHER" id="PTHR11818">
    <property type="entry name" value="BETA/GAMMA CRYSTALLIN"/>
    <property type="match status" value="1"/>
</dbReference>
<gene>
    <name evidence="8" type="ORF">GDO86_002813</name>
</gene>
<feature type="region of interest" description="Disordered" evidence="6">
    <location>
        <begin position="1576"/>
        <end position="1609"/>
    </location>
</feature>
<feature type="region of interest" description="Disordered" evidence="6">
    <location>
        <begin position="1293"/>
        <end position="1314"/>
    </location>
</feature>
<feature type="region of interest" description="Disordered" evidence="6">
    <location>
        <begin position="1645"/>
        <end position="1697"/>
    </location>
</feature>
<feature type="domain" description="Beta/gamma crystallin 'Greek key'" evidence="7">
    <location>
        <begin position="2250"/>
        <end position="2291"/>
    </location>
</feature>
<dbReference type="FunFam" id="2.60.20.10:FF:000006">
    <property type="entry name" value="Very large A-kinase anchor protein"/>
    <property type="match status" value="1"/>
</dbReference>
<feature type="region of interest" description="Disordered" evidence="6">
    <location>
        <begin position="1541"/>
        <end position="1563"/>
    </location>
</feature>
<evidence type="ECO:0000313" key="9">
    <source>
        <dbReference type="Proteomes" id="UP000812440"/>
    </source>
</evidence>
<feature type="domain" description="Beta/gamma crystallin 'Greek key'" evidence="7">
    <location>
        <begin position="1983"/>
        <end position="2025"/>
    </location>
</feature>
<dbReference type="PROSITE" id="PS50915">
    <property type="entry name" value="CRYSTALLIN_BETA_GAMMA"/>
    <property type="match status" value="5"/>
</dbReference>
<dbReference type="InterPro" id="IPR050252">
    <property type="entry name" value="Beta/Gamma-Crystallin"/>
</dbReference>
<sequence>MSIRRRSTSWQEEVAKGFSKFFSRSSQEKEDEGDKVPGGEEQETPSPADTTMSRLFSRTSSQDRKSASDSVEGPQSPSKTSQGAVSPGRNDNSWTDSEAHESQEKSLSLPRLFSRGTSQNVVHSRDPNEEQDKSLTSLSRHLDVTFSFSDSGDESEKTKNKTSNGTFSSHEDKDVRSVQDNNGHLSNLHADQDISTHGGEGDADLYTKAHNQEKQKKEKIREFFEQLFNFSSKSPLSSPKLPPNPEPCVGTTDGQVKMNTDEQININLEEESHELHEPCSITKYIEDSSAYFQTDLETSEAERSVIHQEEEQTPNSLPKQNSGNLEAPAVTYATYRGSKRIRRLLRRRAEIDSPILEKEETTDREPTPTMLENNICNDIPQQLGQSELGRELHGQLGEETTSPQNKNKHHPWNTNDQCSLKDELYQHSTHSEQFQIDEAEDLEIVKLLENGKGDLSVVLRDLQTDEDWNSEIKDDWLQDEAERLGSIMDSQSCFDKSEFLDKKNGHHMTTSPEETTDFNFNMLITDKNSVTETGDKLLNNISPVDGKAVNADIFGEGYSPNSVKSLNTLPCSTADTDEQNGRLFLSTDSVDSGIISQMNTPDDHPINSYSKLDKLAHIDDEQEYNNTVESERSVSKISIKLPTQPENTSEVHSFPELEEISVLTTNDTTRDSNGGILTANISPGLEIVATTEKTFIGHNGENEEISPDPSSKTNSEDVYIAKVSVKSIDVKEVKITPYTFESEVITVSKLPTPTLEPELICLPNSTQMERIERVEKSSTNYLKVDKTTALEPDDERFHLTNEIENILVNNPNVRNLLPELTNKSPDVAIENLKNNNFMAHLRSSNDNFINISSVTGRPENEIDKILSTSVSGLEAKDINLEVIQKESRDPSDIFCDSSLPDNINASYEMNRTSPVIAIGSTSEGKEEPQDALLMQKANGIVCTVINRATVEVTSKKRNESENGTLPLHMNNKYNEDFEISKDALEDQGNSKVSHNQIASVLNEINIDKKNQIKPISELNSVLKDDWLQSNELRPFGNTDNLITPDQTTEKIYIENDDPFVSMANKIVLDVIVSAKENVISNPAEEVIRQNLNTDEKNQTEFPSYVNSTVIDGGKIVNISHQETSSNHHSLSESICSNDESDLNSSINTWDVYSQLGNSDQSQDTSIFPYTDEEEAECAGHNQSNCYESWNNTDLEELPDLVTHSLDTRVTADQTVDFENENGNRAAANIEFYNSDDFPIHKAYIIDIGENDGDPVDNEHYVSDTEDASDQNSFLLVNARRKCFYPLSLSPIYEDDSSSEDILSNSASPKKAKVEDSNNRSILTLLQSVSDRLKQSNTAEEISQEQFLLLDDKIDLFPLAHSQKEISETELAEIQPDGAAVVQQESSQQPIPARTNLFITKTIPEIKSLVSSGRQSILLQRTRPSALLNFRYNTVAKSPTAPADDSSLEQNSDSSILPKTDASASPIQDIAKERDIATSNADITKYEAPDVPTTEETNIATSNVDTPKYEAPDVPTTEETNIAISNVNTPKYEALDVPTTEETDIATSNADTPKYEAPDVPTTEETNIATSNVDTTKYEAPDFPTTEETNITTSNVNTPKYEAPDVPTTEETNIATSNVDTPKYEAPDVPTTEETTLLQVTETKYEAPDVPTTEETNITTSNVDTPKYEAPDVATTPAPKDKPDIFQSPPEPNTANQKLDMELKQQLSPRSLYYDYYHNSQNYGSPHQTKVERSQEDDSSVMNVVDSVTLKENPRPGKVVISDVLDHENKIELNGDVADLTLMVFPNGVNVRVIRGCWILYENPEFEGQAHVLEEGEAEMHSLWGTPDSKSSPNKMTIGSVKRVPKDHIPEVLLSPLFGTVCSPIALRSEVPAIENLTYRIPHSLEVKSGVWLTYNEPQYSGAVNVLEEGYELPDIEEYGIRSLRPLKMGGLKVQMPGDPKIILYEKPYFEGWSREFTEHIYSFKTLLCDSDEQEVGSVRVLGGIWVGYEMEGFKGRQYLLEEGEYTDWLEWGGFTNSLQSMRYLQADFMESAVTLYQSELDVKLDLFNQGISDLEQARFGSVTQSIDVKKGMWVAYQQKHYCGEQYILEKGRYKSCVDWGGNSNTIESIRPVLLEPHGKNEPKHLIKAYSNVNFQGDCLNFTNEVSEFKPFMPSSFRVLRGCWLLCYKGDVSDNLCVLEEGHYPDMAACGCPTALIKFIQPIDYVFAEPSLSLFALDSCEGRELHFEEAVNSVLSRDLHFYTQSVWVKSGMWVAYEDANFLGKQILLEAKKILNWAEYSGWKAIGSLRPLKQPTVYFKIKNQHSNKYLTANEKLSNLRTTFVGVVPRNGQSSQVWYFCRGLVKCKCNDLCLEIIGGKYTPGSKVSLCAEHGKPRQKWRINKNGTITSYTNDDLVLDLKGGNYYDQNHMVVNRFRQSEPTQIWDIEIL</sequence>
<dbReference type="PROSITE" id="PS50231">
    <property type="entry name" value="RICIN_B_LECTIN"/>
    <property type="match status" value="1"/>
</dbReference>
<dbReference type="GO" id="GO:0005212">
    <property type="term" value="F:structural constituent of eye lens"/>
    <property type="evidence" value="ECO:0007669"/>
    <property type="project" value="UniProtKB-KW"/>
</dbReference>
<feature type="region of interest" description="Disordered" evidence="6">
    <location>
        <begin position="1480"/>
        <end position="1499"/>
    </location>
</feature>
<dbReference type="Pfam" id="PF00652">
    <property type="entry name" value="Ricin_B_lectin"/>
    <property type="match status" value="1"/>
</dbReference>
<feature type="region of interest" description="Disordered" evidence="6">
    <location>
        <begin position="1437"/>
        <end position="1466"/>
    </location>
</feature>
<feature type="compositionally biased region" description="Polar residues" evidence="6">
    <location>
        <begin position="73"/>
        <end position="96"/>
    </location>
</feature>
<dbReference type="SMART" id="SM00247">
    <property type="entry name" value="XTALbg"/>
    <property type="match status" value="5"/>
</dbReference>
<evidence type="ECO:0000313" key="8">
    <source>
        <dbReference type="EMBL" id="KAG8450303.1"/>
    </source>
</evidence>
<dbReference type="SMART" id="SM00458">
    <property type="entry name" value="RICIN"/>
    <property type="match status" value="1"/>
</dbReference>
<dbReference type="Gene3D" id="2.60.20.10">
    <property type="entry name" value="Crystallins"/>
    <property type="match status" value="6"/>
</dbReference>
<dbReference type="SUPFAM" id="SSF49695">
    <property type="entry name" value="gamma-Crystallin-like"/>
    <property type="match status" value="3"/>
</dbReference>
<proteinExistence type="inferred from homology"/>
<feature type="region of interest" description="Disordered" evidence="6">
    <location>
        <begin position="395"/>
        <end position="415"/>
    </location>
</feature>
<organism evidence="8 9">
    <name type="scientific">Hymenochirus boettgeri</name>
    <name type="common">Congo dwarf clawed frog</name>
    <dbReference type="NCBI Taxonomy" id="247094"/>
    <lineage>
        <taxon>Eukaryota</taxon>
        <taxon>Metazoa</taxon>
        <taxon>Chordata</taxon>
        <taxon>Craniata</taxon>
        <taxon>Vertebrata</taxon>
        <taxon>Euteleostomi</taxon>
        <taxon>Amphibia</taxon>
        <taxon>Batrachia</taxon>
        <taxon>Anura</taxon>
        <taxon>Pipoidea</taxon>
        <taxon>Pipidae</taxon>
        <taxon>Pipinae</taxon>
        <taxon>Hymenochirus</taxon>
    </lineage>
</organism>
<evidence type="ECO:0000256" key="4">
    <source>
        <dbReference type="ARBA" id="ARBA00022613"/>
    </source>
</evidence>
<feature type="compositionally biased region" description="Polar residues" evidence="6">
    <location>
        <begin position="1585"/>
        <end position="1597"/>
    </location>
</feature>
<feature type="domain" description="Beta/gamma crystallin 'Greek key'" evidence="7">
    <location>
        <begin position="1939"/>
        <end position="1982"/>
    </location>
</feature>
<dbReference type="InterPro" id="IPR011024">
    <property type="entry name" value="G_crystallin-like"/>
</dbReference>
<comment type="subunit">
    <text evidence="3">Monomer.</text>
</comment>
<dbReference type="Gene3D" id="2.80.10.50">
    <property type="match status" value="1"/>
</dbReference>
<dbReference type="Proteomes" id="UP000812440">
    <property type="component" value="Chromosome 2"/>
</dbReference>
<dbReference type="OrthoDB" id="9895617at2759"/>
<feature type="compositionally biased region" description="Polar residues" evidence="6">
    <location>
        <begin position="313"/>
        <end position="324"/>
    </location>
</feature>
<evidence type="ECO:0000256" key="2">
    <source>
        <dbReference type="ARBA" id="ARBA00009646"/>
    </source>
</evidence>
<accession>A0A8T2K2K9</accession>
<feature type="compositionally biased region" description="Polar residues" evidence="6">
    <location>
        <begin position="1447"/>
        <end position="1465"/>
    </location>
</feature>
<comment type="similarity">
    <text evidence="2">Belongs to the beta/gamma-crystallin family.</text>
</comment>
<evidence type="ECO:0000259" key="7">
    <source>
        <dbReference type="PROSITE" id="PS50915"/>
    </source>
</evidence>
<feature type="region of interest" description="Disordered" evidence="6">
    <location>
        <begin position="296"/>
        <end position="330"/>
    </location>
</feature>
<feature type="compositionally biased region" description="Polar residues" evidence="6">
    <location>
        <begin position="44"/>
        <end position="60"/>
    </location>
</feature>
<evidence type="ECO:0000256" key="3">
    <source>
        <dbReference type="ARBA" id="ARBA00011245"/>
    </source>
</evidence>
<dbReference type="EMBL" id="JAACNH010000002">
    <property type="protein sequence ID" value="KAG8450303.1"/>
    <property type="molecule type" value="Genomic_DNA"/>
</dbReference>
<feature type="compositionally biased region" description="Basic and acidic residues" evidence="6">
    <location>
        <begin position="300"/>
        <end position="310"/>
    </location>
</feature>
<dbReference type="PANTHER" id="PTHR11818:SF38">
    <property type="entry name" value="VERY LARGE A-KINASE ANCHOR PROTEIN"/>
    <property type="match status" value="1"/>
</dbReference>
<dbReference type="InterPro" id="IPR000772">
    <property type="entry name" value="Ricin_B_lectin"/>
</dbReference>
<feature type="compositionally biased region" description="Basic and acidic residues" evidence="6">
    <location>
        <begin position="123"/>
        <end position="133"/>
    </location>
</feature>
<feature type="compositionally biased region" description="Polar residues" evidence="6">
    <location>
        <begin position="1652"/>
        <end position="1663"/>
    </location>
</feature>
<feature type="domain" description="Beta/gamma crystallin 'Greek key'" evidence="7">
    <location>
        <begin position="2071"/>
        <end position="2113"/>
    </location>
</feature>
<reference evidence="8" key="1">
    <citation type="thesis" date="2020" institute="ProQuest LLC" country="789 East Eisenhower Parkway, Ann Arbor, MI, USA">
        <title>Comparative Genomics and Chromosome Evolution.</title>
        <authorList>
            <person name="Mudd A.B."/>
        </authorList>
    </citation>
    <scope>NUCLEOTIDE SEQUENCE</scope>
    <source>
        <strain evidence="8">Female2</strain>
        <tissue evidence="8">Blood</tissue>
    </source>
</reference>
<evidence type="ECO:0000256" key="1">
    <source>
        <dbReference type="ARBA" id="ARBA00003689"/>
    </source>
</evidence>
<dbReference type="InterPro" id="IPR001064">
    <property type="entry name" value="Beta/gamma_crystallin"/>
</dbReference>
<comment type="caution">
    <text evidence="8">The sequence shown here is derived from an EMBL/GenBank/DDBJ whole genome shotgun (WGS) entry which is preliminary data.</text>
</comment>